<accession>X1BN90</accession>
<feature type="non-terminal residue" evidence="1">
    <location>
        <position position="64"/>
    </location>
</feature>
<proteinExistence type="predicted"/>
<dbReference type="AlphaFoldDB" id="X1BN90"/>
<protein>
    <submittedName>
        <fullName evidence="1">Uncharacterized protein</fullName>
    </submittedName>
</protein>
<sequence length="64" mass="7068">MVLVLEQSTGHLPEVAVFPVFGDLLDLGDDSVAFSLDHVINMGKPFLPNAAFYDPFEELELSIF</sequence>
<evidence type="ECO:0000313" key="1">
    <source>
        <dbReference type="EMBL" id="GAG82662.1"/>
    </source>
</evidence>
<name>X1BN90_9ZZZZ</name>
<reference evidence="1" key="1">
    <citation type="journal article" date="2014" name="Front. Microbiol.">
        <title>High frequency of phylogenetically diverse reductive dehalogenase-homologous genes in deep subseafloor sedimentary metagenomes.</title>
        <authorList>
            <person name="Kawai M."/>
            <person name="Futagami T."/>
            <person name="Toyoda A."/>
            <person name="Takaki Y."/>
            <person name="Nishi S."/>
            <person name="Hori S."/>
            <person name="Arai W."/>
            <person name="Tsubouchi T."/>
            <person name="Morono Y."/>
            <person name="Uchiyama I."/>
            <person name="Ito T."/>
            <person name="Fujiyama A."/>
            <person name="Inagaki F."/>
            <person name="Takami H."/>
        </authorList>
    </citation>
    <scope>NUCLEOTIDE SEQUENCE</scope>
    <source>
        <strain evidence="1">Expedition CK06-06</strain>
    </source>
</reference>
<comment type="caution">
    <text evidence="1">The sequence shown here is derived from an EMBL/GenBank/DDBJ whole genome shotgun (WGS) entry which is preliminary data.</text>
</comment>
<organism evidence="1">
    <name type="scientific">marine sediment metagenome</name>
    <dbReference type="NCBI Taxonomy" id="412755"/>
    <lineage>
        <taxon>unclassified sequences</taxon>
        <taxon>metagenomes</taxon>
        <taxon>ecological metagenomes</taxon>
    </lineage>
</organism>
<dbReference type="EMBL" id="BART01019162">
    <property type="protein sequence ID" value="GAG82662.1"/>
    <property type="molecule type" value="Genomic_DNA"/>
</dbReference>
<gene>
    <name evidence="1" type="ORF">S01H4_35939</name>
</gene>